<sequence>MNAKLENPKRVRTDEEKSAYYGIVICCDCGNKETVLSKKGVYCKECKSFRRFKKKKFELLPPYVQYDDDD</sequence>
<dbReference type="EMBL" id="LAZR01061693">
    <property type="protein sequence ID" value="KKK63064.1"/>
    <property type="molecule type" value="Genomic_DNA"/>
</dbReference>
<name>A0A0F8Z9E9_9ZZZZ</name>
<dbReference type="AlphaFoldDB" id="A0A0F8Z9E9"/>
<reference evidence="1" key="1">
    <citation type="journal article" date="2015" name="Nature">
        <title>Complex archaea that bridge the gap between prokaryotes and eukaryotes.</title>
        <authorList>
            <person name="Spang A."/>
            <person name="Saw J.H."/>
            <person name="Jorgensen S.L."/>
            <person name="Zaremba-Niedzwiedzka K."/>
            <person name="Martijn J."/>
            <person name="Lind A.E."/>
            <person name="van Eijk R."/>
            <person name="Schleper C."/>
            <person name="Guy L."/>
            <person name="Ettema T.J."/>
        </authorList>
    </citation>
    <scope>NUCLEOTIDE SEQUENCE</scope>
</reference>
<accession>A0A0F8Z9E9</accession>
<protein>
    <submittedName>
        <fullName evidence="1">Uncharacterized protein</fullName>
    </submittedName>
</protein>
<organism evidence="1">
    <name type="scientific">marine sediment metagenome</name>
    <dbReference type="NCBI Taxonomy" id="412755"/>
    <lineage>
        <taxon>unclassified sequences</taxon>
        <taxon>metagenomes</taxon>
        <taxon>ecological metagenomes</taxon>
    </lineage>
</organism>
<proteinExistence type="predicted"/>
<evidence type="ECO:0000313" key="1">
    <source>
        <dbReference type="EMBL" id="KKK63064.1"/>
    </source>
</evidence>
<gene>
    <name evidence="1" type="ORF">LCGC14_2998070</name>
</gene>
<comment type="caution">
    <text evidence="1">The sequence shown here is derived from an EMBL/GenBank/DDBJ whole genome shotgun (WGS) entry which is preliminary data.</text>
</comment>